<dbReference type="InterPro" id="IPR029058">
    <property type="entry name" value="AB_hydrolase_fold"/>
</dbReference>
<accession>A0A356LG71</accession>
<dbReference type="SUPFAM" id="SSF53474">
    <property type="entry name" value="alpha/beta-Hydrolases"/>
    <property type="match status" value="1"/>
</dbReference>
<evidence type="ECO:0000259" key="2">
    <source>
        <dbReference type="Pfam" id="PF12697"/>
    </source>
</evidence>
<proteinExistence type="predicted"/>
<dbReference type="PANTHER" id="PTHR43798:SF31">
    <property type="entry name" value="AB HYDROLASE SUPERFAMILY PROTEIN YCLE"/>
    <property type="match status" value="1"/>
</dbReference>
<dbReference type="InterPro" id="IPR000073">
    <property type="entry name" value="AB_hydrolase_1"/>
</dbReference>
<reference evidence="3 4" key="1">
    <citation type="journal article" date="2018" name="Nat. Biotechnol.">
        <title>A standardized bacterial taxonomy based on genome phylogeny substantially revises the tree of life.</title>
        <authorList>
            <person name="Parks D.H."/>
            <person name="Chuvochina M."/>
            <person name="Waite D.W."/>
            <person name="Rinke C."/>
            <person name="Skarshewski A."/>
            <person name="Chaumeil P.A."/>
            <person name="Hugenholtz P."/>
        </authorList>
    </citation>
    <scope>NUCLEOTIDE SEQUENCE [LARGE SCALE GENOMIC DNA]</scope>
    <source>
        <strain evidence="3">UBA10707</strain>
    </source>
</reference>
<dbReference type="GO" id="GO:0016020">
    <property type="term" value="C:membrane"/>
    <property type="evidence" value="ECO:0007669"/>
    <property type="project" value="TreeGrafter"/>
</dbReference>
<name>A0A356LG71_9BURK</name>
<evidence type="ECO:0000313" key="4">
    <source>
        <dbReference type="Proteomes" id="UP000264036"/>
    </source>
</evidence>
<sequence>MPVNCPNISTSRTIHSKACRSNKVTSPFLTYRAAASPIYKNKSKTALSDQLKGEKTMACSPHLQDCEPQNSRRNFFKHSLLTGAAIAGVSELWPQAAMADTIKTTPMWPASPIPAQVPVTDAIADLGDTRLWYWDTGGNGEVVIFMHAGSQSAAGWGYQQAAFASAGYRVIGYSRRGYFKSDLGDINNPGVASDDLDRLLQHLNIERAHLVAMAHGGYFALDYSLSHPAKVLSLTLASSMLGVRDDAYSIMQKRLRPPFFNDLPVDFKELGPSYRAGNPEGHDTWKTLAKAARPGGRVMPEIKNELSWKNLKSIKVPVLLMTGDADLYVPPSVLRLQASHFPAAETVIIKEAGHCSNWEQPQAFNTSVLQFIGKHTAT</sequence>
<keyword evidence="1 3" id="KW-0378">Hydrolase</keyword>
<dbReference type="Gene3D" id="3.40.50.1820">
    <property type="entry name" value="alpha/beta hydrolase"/>
    <property type="match status" value="1"/>
</dbReference>
<feature type="domain" description="AB hydrolase-1" evidence="2">
    <location>
        <begin position="143"/>
        <end position="365"/>
    </location>
</feature>
<gene>
    <name evidence="3" type="ORF">DD666_11285</name>
</gene>
<dbReference type="Pfam" id="PF12697">
    <property type="entry name" value="Abhydrolase_6"/>
    <property type="match status" value="1"/>
</dbReference>
<dbReference type="GO" id="GO:0016787">
    <property type="term" value="F:hydrolase activity"/>
    <property type="evidence" value="ECO:0007669"/>
    <property type="project" value="UniProtKB-KW"/>
</dbReference>
<evidence type="ECO:0000313" key="3">
    <source>
        <dbReference type="EMBL" id="HBP29986.1"/>
    </source>
</evidence>
<organism evidence="3 4">
    <name type="scientific">Advenella kashmirensis</name>
    <dbReference type="NCBI Taxonomy" id="310575"/>
    <lineage>
        <taxon>Bacteria</taxon>
        <taxon>Pseudomonadati</taxon>
        <taxon>Pseudomonadota</taxon>
        <taxon>Betaproteobacteria</taxon>
        <taxon>Burkholderiales</taxon>
        <taxon>Alcaligenaceae</taxon>
    </lineage>
</organism>
<dbReference type="EMBL" id="DOEK01000028">
    <property type="protein sequence ID" value="HBP29986.1"/>
    <property type="molecule type" value="Genomic_DNA"/>
</dbReference>
<dbReference type="PRINTS" id="PR00111">
    <property type="entry name" value="ABHYDROLASE"/>
</dbReference>
<protein>
    <submittedName>
        <fullName evidence="3">Alpha/beta hydrolase</fullName>
    </submittedName>
</protein>
<comment type="caution">
    <text evidence="3">The sequence shown here is derived from an EMBL/GenBank/DDBJ whole genome shotgun (WGS) entry which is preliminary data.</text>
</comment>
<dbReference type="InterPro" id="IPR019546">
    <property type="entry name" value="TAT_signal_bac_arc"/>
</dbReference>
<evidence type="ECO:0000256" key="1">
    <source>
        <dbReference type="ARBA" id="ARBA00022801"/>
    </source>
</evidence>
<dbReference type="PANTHER" id="PTHR43798">
    <property type="entry name" value="MONOACYLGLYCEROL LIPASE"/>
    <property type="match status" value="1"/>
</dbReference>
<dbReference type="Proteomes" id="UP000264036">
    <property type="component" value="Unassembled WGS sequence"/>
</dbReference>
<dbReference type="AlphaFoldDB" id="A0A356LG71"/>
<dbReference type="NCBIfam" id="TIGR01409">
    <property type="entry name" value="TAT_signal_seq"/>
    <property type="match status" value="1"/>
</dbReference>
<dbReference type="InterPro" id="IPR050266">
    <property type="entry name" value="AB_hydrolase_sf"/>
</dbReference>